<dbReference type="EMBL" id="JAQQBR010000006">
    <property type="protein sequence ID" value="KAK0174709.1"/>
    <property type="molecule type" value="Genomic_DNA"/>
</dbReference>
<evidence type="ECO:0000256" key="8">
    <source>
        <dbReference type="ARBA" id="ARBA00022989"/>
    </source>
</evidence>
<evidence type="ECO:0000256" key="3">
    <source>
        <dbReference type="ARBA" id="ARBA00016229"/>
    </source>
</evidence>
<dbReference type="AlphaFoldDB" id="A0AA39FSU9"/>
<keyword evidence="12" id="KW-0675">Receptor</keyword>
<evidence type="ECO:0000256" key="2">
    <source>
        <dbReference type="ARBA" id="ARBA00009874"/>
    </source>
</evidence>
<dbReference type="CDD" id="cd22884">
    <property type="entry name" value="TOM22"/>
    <property type="match status" value="1"/>
</dbReference>
<comment type="caution">
    <text evidence="13">The sequence shown here is derived from an EMBL/GenBank/DDBJ whole genome shotgun (WGS) entry which is preliminary data.</text>
</comment>
<evidence type="ECO:0000256" key="4">
    <source>
        <dbReference type="ARBA" id="ARBA00022448"/>
    </source>
</evidence>
<keyword evidence="14" id="KW-1185">Reference proteome</keyword>
<keyword evidence="9" id="KW-0811">Translocation</keyword>
<keyword evidence="11" id="KW-0472">Membrane</keyword>
<evidence type="ECO:0000256" key="6">
    <source>
        <dbReference type="ARBA" id="ARBA00022787"/>
    </source>
</evidence>
<keyword evidence="10" id="KW-0496">Mitochondrion</keyword>
<sequence length="130" mass="14714">MGSGMIRNDIWSPGIRRVLPAEEENEEDETFLERLIGLTEMLPEDFRNFGYNFGKFLSSKFKSLYNLSCLATWTLFSSSAILFAPMIIEVERSHVQESQRNQQKQVLLGPNATMTHMAGPGMAIAPSIQR</sequence>
<keyword evidence="6" id="KW-1000">Mitochondrion outer membrane</keyword>
<name>A0AA39FSU9_MICHY</name>
<dbReference type="InterPro" id="IPR005683">
    <property type="entry name" value="Tom22"/>
</dbReference>
<dbReference type="GO" id="GO:0006886">
    <property type="term" value="P:intracellular protein transport"/>
    <property type="evidence" value="ECO:0007669"/>
    <property type="project" value="InterPro"/>
</dbReference>
<proteinExistence type="inferred from homology"/>
<evidence type="ECO:0000313" key="14">
    <source>
        <dbReference type="Proteomes" id="UP001168972"/>
    </source>
</evidence>
<evidence type="ECO:0000256" key="11">
    <source>
        <dbReference type="ARBA" id="ARBA00023136"/>
    </source>
</evidence>
<evidence type="ECO:0000256" key="10">
    <source>
        <dbReference type="ARBA" id="ARBA00023128"/>
    </source>
</evidence>
<dbReference type="GO" id="GO:0005741">
    <property type="term" value="C:mitochondrial outer membrane"/>
    <property type="evidence" value="ECO:0007669"/>
    <property type="project" value="UniProtKB-SubCell"/>
</dbReference>
<evidence type="ECO:0000256" key="5">
    <source>
        <dbReference type="ARBA" id="ARBA00022692"/>
    </source>
</evidence>
<keyword evidence="7" id="KW-0653">Protein transport</keyword>
<comment type="similarity">
    <text evidence="2">Belongs to the Tom22 family.</text>
</comment>
<keyword evidence="4" id="KW-0813">Transport</keyword>
<dbReference type="Pfam" id="PF04281">
    <property type="entry name" value="Tom22"/>
    <property type="match status" value="1"/>
</dbReference>
<dbReference type="PANTHER" id="PTHR12504:SF0">
    <property type="entry name" value="MITOCHONDRIAL IMPORT RECEPTOR SUBUNIT TOM22 HOMOLOG"/>
    <property type="match status" value="1"/>
</dbReference>
<keyword evidence="5" id="KW-0812">Transmembrane</keyword>
<organism evidence="13 14">
    <name type="scientific">Microctonus hyperodae</name>
    <name type="common">Parasitoid wasp</name>
    <dbReference type="NCBI Taxonomy" id="165561"/>
    <lineage>
        <taxon>Eukaryota</taxon>
        <taxon>Metazoa</taxon>
        <taxon>Ecdysozoa</taxon>
        <taxon>Arthropoda</taxon>
        <taxon>Hexapoda</taxon>
        <taxon>Insecta</taxon>
        <taxon>Pterygota</taxon>
        <taxon>Neoptera</taxon>
        <taxon>Endopterygota</taxon>
        <taxon>Hymenoptera</taxon>
        <taxon>Apocrita</taxon>
        <taxon>Ichneumonoidea</taxon>
        <taxon>Braconidae</taxon>
        <taxon>Euphorinae</taxon>
        <taxon>Microctonus</taxon>
    </lineage>
</organism>
<evidence type="ECO:0000256" key="12">
    <source>
        <dbReference type="ARBA" id="ARBA00023170"/>
    </source>
</evidence>
<evidence type="ECO:0000313" key="13">
    <source>
        <dbReference type="EMBL" id="KAK0174709.1"/>
    </source>
</evidence>
<evidence type="ECO:0000256" key="9">
    <source>
        <dbReference type="ARBA" id="ARBA00023010"/>
    </source>
</evidence>
<accession>A0AA39FSU9</accession>
<keyword evidence="8" id="KW-1133">Transmembrane helix</keyword>
<gene>
    <name evidence="13" type="ORF">PV327_010446</name>
</gene>
<protein>
    <recommendedName>
        <fullName evidence="3">Mitochondrial import receptor subunit TOM22 homolog</fullName>
    </recommendedName>
</protein>
<dbReference type="PANTHER" id="PTHR12504">
    <property type="entry name" value="MITOCHONDRIAL IMPORT RECEPTOR SUBUNIT TOM22"/>
    <property type="match status" value="1"/>
</dbReference>
<dbReference type="Proteomes" id="UP001168972">
    <property type="component" value="Unassembled WGS sequence"/>
</dbReference>
<evidence type="ECO:0000256" key="7">
    <source>
        <dbReference type="ARBA" id="ARBA00022927"/>
    </source>
</evidence>
<evidence type="ECO:0000256" key="1">
    <source>
        <dbReference type="ARBA" id="ARBA00004572"/>
    </source>
</evidence>
<reference evidence="13" key="2">
    <citation type="submission" date="2023-03" db="EMBL/GenBank/DDBJ databases">
        <authorList>
            <person name="Inwood S.N."/>
            <person name="Skelly J.G."/>
            <person name="Guhlin J."/>
            <person name="Harrop T.W.R."/>
            <person name="Goldson S.G."/>
            <person name="Dearden P.K."/>
        </authorList>
    </citation>
    <scope>NUCLEOTIDE SEQUENCE</scope>
    <source>
        <strain evidence="13">Lincoln</strain>
        <tissue evidence="13">Whole body</tissue>
    </source>
</reference>
<comment type="subcellular location">
    <subcellularLocation>
        <location evidence="1">Mitochondrion outer membrane</location>
        <topology evidence="1">Single-pass membrane protein</topology>
    </subcellularLocation>
</comment>
<reference evidence="13" key="1">
    <citation type="journal article" date="2023" name="bioRxiv">
        <title>Scaffold-level genome assemblies of two parasitoid biocontrol wasps reveal the parthenogenesis mechanism and an associated novel virus.</title>
        <authorList>
            <person name="Inwood S."/>
            <person name="Skelly J."/>
            <person name="Guhlin J."/>
            <person name="Harrop T."/>
            <person name="Goldson S."/>
            <person name="Dearden P."/>
        </authorList>
    </citation>
    <scope>NUCLEOTIDE SEQUENCE</scope>
    <source>
        <strain evidence="13">Lincoln</strain>
        <tissue evidence="13">Whole body</tissue>
    </source>
</reference>